<dbReference type="OrthoDB" id="49520at2759"/>
<feature type="domain" description="Vps72/YL1 C-terminal" evidence="6">
    <location>
        <begin position="125"/>
        <end position="154"/>
    </location>
</feature>
<evidence type="ECO:0000256" key="1">
    <source>
        <dbReference type="ARBA" id="ARBA00004123"/>
    </source>
</evidence>
<dbReference type="RefSeq" id="XP_017992220.1">
    <property type="nucleotide sequence ID" value="XM_018135181.1"/>
</dbReference>
<gene>
    <name evidence="7" type="ORF">Malapachy_0666</name>
</gene>
<evidence type="ECO:0000256" key="2">
    <source>
        <dbReference type="ARBA" id="ARBA00023015"/>
    </source>
</evidence>
<proteinExistence type="predicted"/>
<evidence type="ECO:0000256" key="3">
    <source>
        <dbReference type="ARBA" id="ARBA00023163"/>
    </source>
</evidence>
<dbReference type="GeneID" id="28727056"/>
<feature type="compositionally biased region" description="Basic and acidic residues" evidence="5">
    <location>
        <begin position="55"/>
        <end position="74"/>
    </location>
</feature>
<evidence type="ECO:0000259" key="6">
    <source>
        <dbReference type="SMART" id="SM00993"/>
    </source>
</evidence>
<dbReference type="InterPro" id="IPR013272">
    <property type="entry name" value="Vps72/YL1_C"/>
</dbReference>
<evidence type="ECO:0000313" key="7">
    <source>
        <dbReference type="EMBL" id="KOS14588.1"/>
    </source>
</evidence>
<dbReference type="STRING" id="77020.A0A0M8MMK1"/>
<name>A0A0M8MMK1_9BASI</name>
<dbReference type="PANTHER" id="PTHR31200">
    <property type="entry name" value="INO80 COMPLEX SUBUNIT C"/>
    <property type="match status" value="1"/>
</dbReference>
<evidence type="ECO:0000313" key="8">
    <source>
        <dbReference type="Proteomes" id="UP000037751"/>
    </source>
</evidence>
<keyword evidence="3" id="KW-0804">Transcription</keyword>
<comment type="caution">
    <text evidence="7">The sequence shown here is derived from an EMBL/GenBank/DDBJ whole genome shotgun (WGS) entry which is preliminary data.</text>
</comment>
<evidence type="ECO:0000256" key="4">
    <source>
        <dbReference type="ARBA" id="ARBA00023242"/>
    </source>
</evidence>
<protein>
    <recommendedName>
        <fullName evidence="6">Vps72/YL1 C-terminal domain-containing protein</fullName>
    </recommendedName>
</protein>
<keyword evidence="8" id="KW-1185">Reference proteome</keyword>
<organism evidence="7 8">
    <name type="scientific">Malassezia pachydermatis</name>
    <dbReference type="NCBI Taxonomy" id="77020"/>
    <lineage>
        <taxon>Eukaryota</taxon>
        <taxon>Fungi</taxon>
        <taxon>Dikarya</taxon>
        <taxon>Basidiomycota</taxon>
        <taxon>Ustilaginomycotina</taxon>
        <taxon>Malasseziomycetes</taxon>
        <taxon>Malasseziales</taxon>
        <taxon>Malasseziaceae</taxon>
        <taxon>Malassezia</taxon>
    </lineage>
</organism>
<feature type="region of interest" description="Disordered" evidence="5">
    <location>
        <begin position="55"/>
        <end position="96"/>
    </location>
</feature>
<dbReference type="Pfam" id="PF08265">
    <property type="entry name" value="YL1_C"/>
    <property type="match status" value="1"/>
</dbReference>
<dbReference type="Proteomes" id="UP000037751">
    <property type="component" value="Unassembled WGS sequence"/>
</dbReference>
<dbReference type="PANTHER" id="PTHR31200:SF1">
    <property type="entry name" value="INO80 COMPLEX SUBUNIT C"/>
    <property type="match status" value="1"/>
</dbReference>
<dbReference type="InterPro" id="IPR029525">
    <property type="entry name" value="INO80C/Ies6"/>
</dbReference>
<dbReference type="GO" id="GO:0006338">
    <property type="term" value="P:chromatin remodeling"/>
    <property type="evidence" value="ECO:0007669"/>
    <property type="project" value="InterPro"/>
</dbReference>
<keyword evidence="2" id="KW-0805">Transcription regulation</keyword>
<dbReference type="VEuPathDB" id="FungiDB:Malapachy_0666"/>
<reference evidence="7 8" key="1">
    <citation type="submission" date="2015-07" db="EMBL/GenBank/DDBJ databases">
        <title>Draft Genome Sequence of Malassezia furfur CBS1878 and Malassezia pachydermatis CBS1879.</title>
        <authorList>
            <person name="Triana S."/>
            <person name="Ohm R."/>
            <person name="Gonzalez A."/>
            <person name="DeCock H."/>
            <person name="Restrepo S."/>
            <person name="Celis A."/>
        </authorList>
    </citation>
    <scope>NUCLEOTIDE SEQUENCE [LARGE SCALE GENOMIC DNA]</scope>
    <source>
        <strain evidence="7 8">CBS 1879</strain>
    </source>
</reference>
<dbReference type="EMBL" id="LGAV01000003">
    <property type="protein sequence ID" value="KOS14588.1"/>
    <property type="molecule type" value="Genomic_DNA"/>
</dbReference>
<evidence type="ECO:0000256" key="5">
    <source>
        <dbReference type="SAM" id="MobiDB-lite"/>
    </source>
</evidence>
<accession>A0A0M8MMK1</accession>
<dbReference type="GO" id="GO:0031011">
    <property type="term" value="C:Ino80 complex"/>
    <property type="evidence" value="ECO:0007669"/>
    <property type="project" value="InterPro"/>
</dbReference>
<sequence length="176" mass="19426">MADVGVTSEDLSVFAEARPFKSEAYLSKMGANGAPVPTRRNKTLKQILNQERDAYLQKRGLLDSKKKGTEESTPKRHKTSAVASEEEPKQEDSTVDMQVDNAASSRYVPTYANVQAPPSLLPSKKYCDITGLIAPYTDPKTRLRYHSAEVYDIIKGFVPGVDNTYLALRGDASQLL</sequence>
<dbReference type="SMART" id="SM00993">
    <property type="entry name" value="YL1_C"/>
    <property type="match status" value="1"/>
</dbReference>
<dbReference type="AlphaFoldDB" id="A0A0M8MMK1"/>
<keyword evidence="4" id="KW-0539">Nucleus</keyword>
<comment type="subcellular location">
    <subcellularLocation>
        <location evidence="1">Nucleus</location>
    </subcellularLocation>
</comment>